<dbReference type="PATRIC" id="fig|319652.3.peg.1261"/>
<evidence type="ECO:0000313" key="2">
    <source>
        <dbReference type="EMBL" id="KRN66655.1"/>
    </source>
</evidence>
<keyword evidence="1" id="KW-0812">Transmembrane</keyword>
<comment type="caution">
    <text evidence="2">The sequence shown here is derived from an EMBL/GenBank/DDBJ whole genome shotgun (WGS) entry which is preliminary data.</text>
</comment>
<feature type="transmembrane region" description="Helical" evidence="1">
    <location>
        <begin position="218"/>
        <end position="236"/>
    </location>
</feature>
<dbReference type="STRING" id="319652.IV80_GL001246"/>
<evidence type="ECO:0000256" key="1">
    <source>
        <dbReference type="SAM" id="Phobius"/>
    </source>
</evidence>
<dbReference type="RefSeq" id="WP_057750279.1">
    <property type="nucleotide sequence ID" value="NZ_BJVH01000002.1"/>
</dbReference>
<dbReference type="AlphaFoldDB" id="A0A0R2INT7"/>
<keyword evidence="3" id="KW-1185">Reference proteome</keyword>
<proteinExistence type="predicted"/>
<name>A0A0R2INT7_9LACO</name>
<reference evidence="2 3" key="1">
    <citation type="journal article" date="2015" name="Genome Announc.">
        <title>Expanding the biotechnology potential of lactobacilli through comparative genomics of 213 strains and associated genera.</title>
        <authorList>
            <person name="Sun Z."/>
            <person name="Harris H.M."/>
            <person name="McCann A."/>
            <person name="Guo C."/>
            <person name="Argimon S."/>
            <person name="Zhang W."/>
            <person name="Yang X."/>
            <person name="Jeffery I.B."/>
            <person name="Cooney J.C."/>
            <person name="Kagawa T.F."/>
            <person name="Liu W."/>
            <person name="Song Y."/>
            <person name="Salvetti E."/>
            <person name="Wrobel A."/>
            <person name="Rasinkangas P."/>
            <person name="Parkhill J."/>
            <person name="Rea M.C."/>
            <person name="O'Sullivan O."/>
            <person name="Ritari J."/>
            <person name="Douillard F.P."/>
            <person name="Paul Ross R."/>
            <person name="Yang R."/>
            <person name="Briner A.E."/>
            <person name="Felis G.E."/>
            <person name="de Vos W.M."/>
            <person name="Barrangou R."/>
            <person name="Klaenhammer T.R."/>
            <person name="Caufield P.W."/>
            <person name="Cui Y."/>
            <person name="Zhang H."/>
            <person name="O'Toole P.W."/>
        </authorList>
    </citation>
    <scope>NUCLEOTIDE SEQUENCE [LARGE SCALE GENOMIC DNA]</scope>
    <source>
        <strain evidence="2 3">DSM 17757</strain>
    </source>
</reference>
<keyword evidence="1" id="KW-1133">Transmembrane helix</keyword>
<gene>
    <name evidence="2" type="ORF">IV80_GL001246</name>
</gene>
<feature type="transmembrane region" description="Helical" evidence="1">
    <location>
        <begin position="99"/>
        <end position="130"/>
    </location>
</feature>
<feature type="transmembrane region" description="Helical" evidence="1">
    <location>
        <begin position="21"/>
        <end position="41"/>
    </location>
</feature>
<protein>
    <submittedName>
        <fullName evidence="2">Uncharacterized protein</fullName>
    </submittedName>
</protein>
<accession>A0A0R2INT7</accession>
<feature type="transmembrane region" description="Helical" evidence="1">
    <location>
        <begin position="53"/>
        <end position="78"/>
    </location>
</feature>
<organism evidence="2 3">
    <name type="scientific">Pediococcus cellicola</name>
    <dbReference type="NCBI Taxonomy" id="319652"/>
    <lineage>
        <taxon>Bacteria</taxon>
        <taxon>Bacillati</taxon>
        <taxon>Bacillota</taxon>
        <taxon>Bacilli</taxon>
        <taxon>Lactobacillales</taxon>
        <taxon>Lactobacillaceae</taxon>
        <taxon>Pediococcus</taxon>
    </lineage>
</organism>
<dbReference type="OrthoDB" id="2242834at2"/>
<dbReference type="Proteomes" id="UP000051568">
    <property type="component" value="Unassembled WGS sequence"/>
</dbReference>
<keyword evidence="1" id="KW-0472">Membrane</keyword>
<feature type="transmembrane region" description="Helical" evidence="1">
    <location>
        <begin position="150"/>
        <end position="173"/>
    </location>
</feature>
<evidence type="ECO:0000313" key="3">
    <source>
        <dbReference type="Proteomes" id="UP000051568"/>
    </source>
</evidence>
<dbReference type="EMBL" id="JQBR01000004">
    <property type="protein sequence ID" value="KRN66655.1"/>
    <property type="molecule type" value="Genomic_DNA"/>
</dbReference>
<sequence length="244" mass="26977">MNARLIFKMEIFKYLRDKYYLIANLILLGLNAIATIALVNYEHLSSSLLITSITSAILLFVSNLVFLGIIYPFHLLAIDYKNRVLALMVASGVNRNKLFFAKIGAVILANIVVSFILLVVPIATILYQVGNLGGWDELFRDMGVLLVPQMIPLSINAVLSYVAGLFILMTAVIMTQGKTLSILLYFGFNILVGIITSFVNTLVSSDYAFTRQLNGDGIFGSVIELVVILVFGLIALQQLRHQNL</sequence>
<feature type="transmembrane region" description="Helical" evidence="1">
    <location>
        <begin position="180"/>
        <end position="198"/>
    </location>
</feature>